<comment type="caution">
    <text evidence="2">The sequence shown here is derived from an EMBL/GenBank/DDBJ whole genome shotgun (WGS) entry which is preliminary data.</text>
</comment>
<keyword evidence="3" id="KW-1185">Reference proteome</keyword>
<dbReference type="SUPFAM" id="SSF52266">
    <property type="entry name" value="SGNH hydrolase"/>
    <property type="match status" value="1"/>
</dbReference>
<gene>
    <name evidence="2" type="ORF">M1E25_00475</name>
</gene>
<protein>
    <submittedName>
        <fullName evidence="2">SGNH/GDSL hydrolase family protein</fullName>
    </submittedName>
</protein>
<keyword evidence="2" id="KW-0378">Hydrolase</keyword>
<sequence length="442" mass="46707">MAERPASLSGKNSALLAALATAVVLGSTGIYVGFSGSDDTLAAASNKTRHSASAASAGNWVGTWSTSPAGPEPLTERGYPGMSIRNVVHASIGGSSVRVRLSNLFGREPLTIDHASIALASAPNLPTAAENSLRRLTFSGNTSVTIPAGQSVSSDPARLDVPAAADLLVTTYAPSPSGPVTYHPHARQTSYMAHGDKTQDPNGTAYRQQSPFWRYVTGVDVLTDEANGSVVVLGDSITDGITSTAGANRRFPDYLADRLRTEQGAPRYGVLNEGISGNRVLADGGLGVPPGNPSALNRFERDALGRTGVKAIVIELGVNDILRAPHRTDPTEITDGLRKLVRRAHAHGLRVVGGTLMPFHGHRGYTARLNWVREQVNAEIRSGRVFDDVVDFDRALRDPANPRRLLAKYDSGDHLHPSDAGYQAMARALNLSHLKGSAPAAL</sequence>
<reference evidence="2" key="1">
    <citation type="journal article" date="2023" name="Int. J. Syst. Evol. Microbiol.">
        <title>Streptomyces meridianus sp. nov. isolated from brackish water of the Tagus estuary in Alcochete, Portugal.</title>
        <authorList>
            <person name="Santos J.D.N."/>
            <person name="Klimek D."/>
            <person name="Calusinska M."/>
            <person name="Lobo Da Cunha A."/>
            <person name="Catita J."/>
            <person name="Goncalves H."/>
            <person name="Gonzalez I."/>
            <person name="Reyes F."/>
            <person name="Lage O.M."/>
        </authorList>
    </citation>
    <scope>NUCLEOTIDE SEQUENCE</scope>
    <source>
        <strain evidence="2">MTZ3.1</strain>
    </source>
</reference>
<evidence type="ECO:0000313" key="2">
    <source>
        <dbReference type="EMBL" id="MCM2575843.1"/>
    </source>
</evidence>
<dbReference type="Pfam" id="PF13472">
    <property type="entry name" value="Lipase_GDSL_2"/>
    <property type="match status" value="1"/>
</dbReference>
<dbReference type="GO" id="GO:0016787">
    <property type="term" value="F:hydrolase activity"/>
    <property type="evidence" value="ECO:0007669"/>
    <property type="project" value="UniProtKB-KW"/>
</dbReference>
<dbReference type="PANTHER" id="PTHR43784">
    <property type="entry name" value="GDSL-LIKE LIPASE/ACYLHYDROLASE, PUTATIVE (AFU_ORTHOLOGUE AFUA_2G00820)-RELATED"/>
    <property type="match status" value="1"/>
</dbReference>
<evidence type="ECO:0000259" key="1">
    <source>
        <dbReference type="Pfam" id="PF13472"/>
    </source>
</evidence>
<evidence type="ECO:0000313" key="3">
    <source>
        <dbReference type="Proteomes" id="UP001167160"/>
    </source>
</evidence>
<dbReference type="Proteomes" id="UP001167160">
    <property type="component" value="Unassembled WGS sequence"/>
</dbReference>
<feature type="domain" description="SGNH hydrolase-type esterase" evidence="1">
    <location>
        <begin position="232"/>
        <end position="424"/>
    </location>
</feature>
<proteinExistence type="predicted"/>
<dbReference type="InterPro" id="IPR013830">
    <property type="entry name" value="SGNH_hydro"/>
</dbReference>
<accession>A0ABT0WZZ2</accession>
<dbReference type="InterPro" id="IPR053140">
    <property type="entry name" value="GDSL_Rv0518-like"/>
</dbReference>
<name>A0ABT0WZZ2_9ACTN</name>
<dbReference type="RefSeq" id="WP_251407597.1">
    <property type="nucleotide sequence ID" value="NZ_JAMQGM010000001.1"/>
</dbReference>
<dbReference type="InterPro" id="IPR036514">
    <property type="entry name" value="SGNH_hydro_sf"/>
</dbReference>
<dbReference type="PANTHER" id="PTHR43784:SF2">
    <property type="entry name" value="GDSL-LIKE LIPASE_ACYLHYDROLASE, PUTATIVE (AFU_ORTHOLOGUE AFUA_2G00820)-RELATED"/>
    <property type="match status" value="1"/>
</dbReference>
<dbReference type="EMBL" id="JAMQGM010000001">
    <property type="protein sequence ID" value="MCM2575843.1"/>
    <property type="molecule type" value="Genomic_DNA"/>
</dbReference>
<dbReference type="Gene3D" id="3.40.50.1110">
    <property type="entry name" value="SGNH hydrolase"/>
    <property type="match status" value="1"/>
</dbReference>
<organism evidence="2 3">
    <name type="scientific">Streptomyces meridianus</name>
    <dbReference type="NCBI Taxonomy" id="2938945"/>
    <lineage>
        <taxon>Bacteria</taxon>
        <taxon>Bacillati</taxon>
        <taxon>Actinomycetota</taxon>
        <taxon>Actinomycetes</taxon>
        <taxon>Kitasatosporales</taxon>
        <taxon>Streptomycetaceae</taxon>
        <taxon>Streptomyces</taxon>
    </lineage>
</organism>
<dbReference type="CDD" id="cd01830">
    <property type="entry name" value="XynE_like"/>
    <property type="match status" value="1"/>
</dbReference>